<dbReference type="GO" id="GO:0016151">
    <property type="term" value="F:nickel cation binding"/>
    <property type="evidence" value="ECO:0007669"/>
    <property type="project" value="UniProtKB-UniRule"/>
</dbReference>
<dbReference type="CDD" id="cd22231">
    <property type="entry name" value="RHH_NikR_HicB-like"/>
    <property type="match status" value="1"/>
</dbReference>
<dbReference type="OrthoDB" id="9806294at2"/>
<evidence type="ECO:0000259" key="9">
    <source>
        <dbReference type="Pfam" id="PF08753"/>
    </source>
</evidence>
<dbReference type="Proteomes" id="UP000189674">
    <property type="component" value="Chromosome"/>
</dbReference>
<feature type="binding site" evidence="7">
    <location>
        <position position="90"/>
    </location>
    <ligand>
        <name>Ni(2+)</name>
        <dbReference type="ChEBI" id="CHEBI:49786"/>
    </ligand>
</feature>
<evidence type="ECO:0000259" key="8">
    <source>
        <dbReference type="Pfam" id="PF01402"/>
    </source>
</evidence>
<dbReference type="InterPro" id="IPR013321">
    <property type="entry name" value="Arc_rbn_hlx_hlx"/>
</dbReference>
<dbReference type="Pfam" id="PF01402">
    <property type="entry name" value="RHH_1"/>
    <property type="match status" value="1"/>
</dbReference>
<dbReference type="KEGG" id="alus:STSP2_00155"/>
<name>A0A1U9NGX9_9BACT</name>
<evidence type="ECO:0000256" key="7">
    <source>
        <dbReference type="HAMAP-Rule" id="MF_00476"/>
    </source>
</evidence>
<dbReference type="SUPFAM" id="SSF55021">
    <property type="entry name" value="ACT-like"/>
    <property type="match status" value="1"/>
</dbReference>
<dbReference type="RefSeq" id="WP_146658925.1">
    <property type="nucleotide sequence ID" value="NZ_CP019791.1"/>
</dbReference>
<dbReference type="PANTHER" id="PTHR34719:SF2">
    <property type="entry name" value="NICKEL-RESPONSIVE REGULATOR"/>
    <property type="match status" value="1"/>
</dbReference>
<dbReference type="Pfam" id="PF08753">
    <property type="entry name" value="NikR_C"/>
    <property type="match status" value="1"/>
</dbReference>
<dbReference type="InterPro" id="IPR014864">
    <property type="entry name" value="TF_NikR_Ni-bd_C"/>
</dbReference>
<dbReference type="InterPro" id="IPR010985">
    <property type="entry name" value="Ribbon_hlx_hlx"/>
</dbReference>
<keyword evidence="11" id="KW-1185">Reference proteome</keyword>
<keyword evidence="3 7" id="KW-0479">Metal-binding</keyword>
<evidence type="ECO:0000256" key="1">
    <source>
        <dbReference type="ARBA" id="ARBA00008478"/>
    </source>
</evidence>
<dbReference type="InterPro" id="IPR050192">
    <property type="entry name" value="CopG/NikR_regulator"/>
</dbReference>
<dbReference type="GO" id="GO:0003677">
    <property type="term" value="F:DNA binding"/>
    <property type="evidence" value="ECO:0007669"/>
    <property type="project" value="UniProtKB-KW"/>
</dbReference>
<feature type="domain" description="Transcription factor NikR nickel binding C-terminal" evidence="9">
    <location>
        <begin position="56"/>
        <end position="131"/>
    </location>
</feature>
<evidence type="ECO:0000256" key="3">
    <source>
        <dbReference type="ARBA" id="ARBA00022723"/>
    </source>
</evidence>
<comment type="cofactor">
    <cofactor evidence="7">
        <name>Ni(2+)</name>
        <dbReference type="ChEBI" id="CHEBI:49786"/>
    </cofactor>
    <text evidence="7">Binds 1 nickel ion per subunit.</text>
</comment>
<accession>A0A1U9NGX9</accession>
<feature type="binding site" evidence="7">
    <location>
        <position position="98"/>
    </location>
    <ligand>
        <name>Ni(2+)</name>
        <dbReference type="ChEBI" id="CHEBI:49786"/>
    </ligand>
</feature>
<dbReference type="NCBIfam" id="NF002169">
    <property type="entry name" value="PRK01002.1"/>
    <property type="match status" value="1"/>
</dbReference>
<dbReference type="EMBL" id="CP019791">
    <property type="protein sequence ID" value="AQT67017.1"/>
    <property type="molecule type" value="Genomic_DNA"/>
</dbReference>
<organism evidence="10 11">
    <name type="scientific">Anaerohalosphaera lusitana</name>
    <dbReference type="NCBI Taxonomy" id="1936003"/>
    <lineage>
        <taxon>Bacteria</taxon>
        <taxon>Pseudomonadati</taxon>
        <taxon>Planctomycetota</taxon>
        <taxon>Phycisphaerae</taxon>
        <taxon>Sedimentisphaerales</taxon>
        <taxon>Anaerohalosphaeraceae</taxon>
        <taxon>Anaerohalosphaera</taxon>
    </lineage>
</organism>
<dbReference type="SUPFAM" id="SSF47598">
    <property type="entry name" value="Ribbon-helix-helix"/>
    <property type="match status" value="1"/>
</dbReference>
<keyword evidence="5 7" id="KW-0238">DNA-binding</keyword>
<proteinExistence type="inferred from homology"/>
<keyword evidence="6 7" id="KW-0804">Transcription</keyword>
<comment type="function">
    <text evidence="7">Transcriptional regulator.</text>
</comment>
<protein>
    <recommendedName>
        <fullName evidence="7">Putative nickel-responsive regulator</fullName>
    </recommendedName>
</protein>
<dbReference type="Gene3D" id="3.30.70.1150">
    <property type="entry name" value="ACT-like. Chain A, domain 2"/>
    <property type="match status" value="1"/>
</dbReference>
<dbReference type="Gene3D" id="1.10.1220.10">
    <property type="entry name" value="Met repressor-like"/>
    <property type="match status" value="1"/>
</dbReference>
<dbReference type="PANTHER" id="PTHR34719">
    <property type="entry name" value="NICKEL-RESPONSIVE REGULATOR"/>
    <property type="match status" value="1"/>
</dbReference>
<feature type="binding site" evidence="7">
    <location>
        <position position="92"/>
    </location>
    <ligand>
        <name>Ni(2+)</name>
        <dbReference type="ChEBI" id="CHEBI:49786"/>
    </ligand>
</feature>
<dbReference type="InterPro" id="IPR027271">
    <property type="entry name" value="Acetolactate_synth/TF_NikR_C"/>
</dbReference>
<keyword evidence="2 7" id="KW-0533">Nickel</keyword>
<evidence type="ECO:0000313" key="11">
    <source>
        <dbReference type="Proteomes" id="UP000189674"/>
    </source>
</evidence>
<dbReference type="NCBIfam" id="NF001884">
    <property type="entry name" value="PRK00630.1"/>
    <property type="match status" value="1"/>
</dbReference>
<evidence type="ECO:0000256" key="5">
    <source>
        <dbReference type="ARBA" id="ARBA00023125"/>
    </source>
</evidence>
<evidence type="ECO:0000256" key="4">
    <source>
        <dbReference type="ARBA" id="ARBA00023015"/>
    </source>
</evidence>
<evidence type="ECO:0000256" key="2">
    <source>
        <dbReference type="ARBA" id="ARBA00022596"/>
    </source>
</evidence>
<feature type="domain" description="Ribbon-helix-helix protein CopG" evidence="8">
    <location>
        <begin position="6"/>
        <end position="43"/>
    </location>
</feature>
<comment type="similarity">
    <text evidence="1 7">Belongs to the transcriptional regulatory CopG/NikR family.</text>
</comment>
<dbReference type="AlphaFoldDB" id="A0A1U9NGX9"/>
<sequence length="151" mass="17325">MEKIQRIGISLEGSLLDKFDELIHEKNYPNRSEAVRDLIREKLSGEKLQDPETEAVAAVHLVYDHHQTQLTEKLIRIQHSHLLKTISSMHVHIGHHECLEVILLRGKVREITRLGDQIVSLKGVTYGKINLIAAEEFLSEEEHSHGHDHRA</sequence>
<dbReference type="InterPro" id="IPR002145">
    <property type="entry name" value="CopG"/>
</dbReference>
<keyword evidence="4 7" id="KW-0805">Transcription regulation</keyword>
<evidence type="ECO:0000256" key="6">
    <source>
        <dbReference type="ARBA" id="ARBA00023163"/>
    </source>
</evidence>
<dbReference type="NCBIfam" id="NF002815">
    <property type="entry name" value="PRK02967.1"/>
    <property type="match status" value="1"/>
</dbReference>
<reference evidence="11" key="1">
    <citation type="submission" date="2017-02" db="EMBL/GenBank/DDBJ databases">
        <title>Comparative genomics and description of representatives of a novel lineage of planctomycetes thriving in anoxic sediments.</title>
        <authorList>
            <person name="Spring S."/>
            <person name="Bunk B."/>
            <person name="Sproer C."/>
        </authorList>
    </citation>
    <scope>NUCLEOTIDE SEQUENCE [LARGE SCALE GENOMIC DNA]</scope>
    <source>
        <strain evidence="11">ST-NAGAB-D1</strain>
    </source>
</reference>
<dbReference type="GO" id="GO:0010045">
    <property type="term" value="P:response to nickel cation"/>
    <property type="evidence" value="ECO:0007669"/>
    <property type="project" value="InterPro"/>
</dbReference>
<dbReference type="HAMAP" id="MF_00476">
    <property type="entry name" value="NikR"/>
    <property type="match status" value="1"/>
</dbReference>
<feature type="binding site" evidence="7">
    <location>
        <position position="79"/>
    </location>
    <ligand>
        <name>Ni(2+)</name>
        <dbReference type="ChEBI" id="CHEBI:49786"/>
    </ligand>
</feature>
<evidence type="ECO:0000313" key="10">
    <source>
        <dbReference type="EMBL" id="AQT67017.1"/>
    </source>
</evidence>
<dbReference type="InterPro" id="IPR045865">
    <property type="entry name" value="ACT-like_dom_sf"/>
</dbReference>
<dbReference type="NCBIfam" id="NF003381">
    <property type="entry name" value="PRK04460.1"/>
    <property type="match status" value="1"/>
</dbReference>
<gene>
    <name evidence="10" type="ORF">STSP2_00155</name>
</gene>
<dbReference type="InterPro" id="IPR022988">
    <property type="entry name" value="Ni_resp_reg_NikR"/>
</dbReference>
<dbReference type="GO" id="GO:0003700">
    <property type="term" value="F:DNA-binding transcription factor activity"/>
    <property type="evidence" value="ECO:0007669"/>
    <property type="project" value="UniProtKB-UniRule"/>
</dbReference>